<comment type="caution">
    <text evidence="1">The sequence shown here is derived from an EMBL/GenBank/DDBJ whole genome shotgun (WGS) entry which is preliminary data.</text>
</comment>
<accession>A0A0N0U8J6</accession>
<dbReference type="Proteomes" id="UP000037685">
    <property type="component" value="Unassembled WGS sequence"/>
</dbReference>
<evidence type="ECO:0000313" key="2">
    <source>
        <dbReference type="Proteomes" id="UP000037685"/>
    </source>
</evidence>
<sequence>MWQRSRTWPGGAPRVSCMKEWPLGTVFVFSDGRSKRLTLDNFDSPEFKRLRRWPLEPHPDVIRVETYEDQKKLDLGEARRVLLSDGEFPPVACRPRRFQRGQINVFALDIHTEGGPGTYIRAPIAEITYKLKYKLQGWHEKEKKNLAQLAASSMAFYLKHKSHIAAVHLATLEAIVPIPPSKNRPFQPVYLLAEALGQVLGLPVLRILDQTGGPSMKRAPSEKRFEKIYERMQVTEKGLLPRRILLLDDLLDTGATMSAAISRLQENGVRHIHPVTFTATRKRAPLARGREADFQGT</sequence>
<dbReference type="GO" id="GO:0016757">
    <property type="term" value="F:glycosyltransferase activity"/>
    <property type="evidence" value="ECO:0007669"/>
    <property type="project" value="UniProtKB-KW"/>
</dbReference>
<dbReference type="PATRIC" id="fig|271.14.peg.183"/>
<organism evidence="1 2">
    <name type="scientific">Thermus aquaticus</name>
    <dbReference type="NCBI Taxonomy" id="271"/>
    <lineage>
        <taxon>Bacteria</taxon>
        <taxon>Thermotogati</taxon>
        <taxon>Deinococcota</taxon>
        <taxon>Deinococci</taxon>
        <taxon>Thermales</taxon>
        <taxon>Thermaceae</taxon>
        <taxon>Thermus</taxon>
    </lineage>
</organism>
<proteinExistence type="predicted"/>
<gene>
    <name evidence="1" type="ORF">BVI061214_00100</name>
</gene>
<dbReference type="Gene3D" id="3.40.50.2020">
    <property type="match status" value="1"/>
</dbReference>
<name>A0A0N0U8J6_THEAQ</name>
<dbReference type="InterPro" id="IPR029057">
    <property type="entry name" value="PRTase-like"/>
</dbReference>
<protein>
    <submittedName>
        <fullName evidence="1">Hypoxanthine-guanine phosphoribosyltransferase</fullName>
    </submittedName>
</protein>
<keyword evidence="1" id="KW-0808">Transferase</keyword>
<dbReference type="AlphaFoldDB" id="A0A0N0U8J6"/>
<dbReference type="SUPFAM" id="SSF53271">
    <property type="entry name" value="PRTase-like"/>
    <property type="match status" value="1"/>
</dbReference>
<keyword evidence="1" id="KW-0328">Glycosyltransferase</keyword>
<reference evidence="1 2" key="1">
    <citation type="submission" date="2015-07" db="EMBL/GenBank/DDBJ databases">
        <authorList>
            <person name="Noorani M."/>
        </authorList>
    </citation>
    <scope>NUCLEOTIDE SEQUENCE [LARGE SCALE GENOMIC DNA]</scope>
    <source>
        <strain evidence="2">ATCC 25104 / DSM 625 / JCM 10724 / NBRC 103206 / NCIMB 11243 / YT-1</strain>
    </source>
</reference>
<evidence type="ECO:0000313" key="1">
    <source>
        <dbReference type="EMBL" id="KOX91176.1"/>
    </source>
</evidence>
<dbReference type="EMBL" id="LHCI01000104">
    <property type="protein sequence ID" value="KOX91176.1"/>
    <property type="molecule type" value="Genomic_DNA"/>
</dbReference>